<sequence>MVGGGDDHARYLLAQDGGYVVRFAARVAFARRWPLSTRDTVDGETPAARATS</sequence>
<evidence type="ECO:0000313" key="2">
    <source>
        <dbReference type="Proteomes" id="UP000295680"/>
    </source>
</evidence>
<dbReference type="AlphaFoldDB" id="A0A4R2JD54"/>
<gene>
    <name evidence="1" type="ORF">EV192_10844</name>
</gene>
<name>A0A4R2JD54_9PSEU</name>
<reference evidence="1 2" key="1">
    <citation type="submission" date="2019-03" db="EMBL/GenBank/DDBJ databases">
        <title>Genomic Encyclopedia of Type Strains, Phase IV (KMG-IV): sequencing the most valuable type-strain genomes for metagenomic binning, comparative biology and taxonomic classification.</title>
        <authorList>
            <person name="Goeker M."/>
        </authorList>
    </citation>
    <scope>NUCLEOTIDE SEQUENCE [LARGE SCALE GENOMIC DNA]</scope>
    <source>
        <strain evidence="1 2">DSM 45934</strain>
    </source>
</reference>
<dbReference type="Proteomes" id="UP000295680">
    <property type="component" value="Unassembled WGS sequence"/>
</dbReference>
<dbReference type="EMBL" id="SLWS01000008">
    <property type="protein sequence ID" value="TCO54756.1"/>
    <property type="molecule type" value="Genomic_DNA"/>
</dbReference>
<protein>
    <submittedName>
        <fullName evidence="1">Uncharacterized protein</fullName>
    </submittedName>
</protein>
<organism evidence="1 2">
    <name type="scientific">Actinocrispum wychmicini</name>
    <dbReference type="NCBI Taxonomy" id="1213861"/>
    <lineage>
        <taxon>Bacteria</taxon>
        <taxon>Bacillati</taxon>
        <taxon>Actinomycetota</taxon>
        <taxon>Actinomycetes</taxon>
        <taxon>Pseudonocardiales</taxon>
        <taxon>Pseudonocardiaceae</taxon>
        <taxon>Actinocrispum</taxon>
    </lineage>
</organism>
<comment type="caution">
    <text evidence="1">The sequence shown here is derived from an EMBL/GenBank/DDBJ whole genome shotgun (WGS) entry which is preliminary data.</text>
</comment>
<evidence type="ECO:0000313" key="1">
    <source>
        <dbReference type="EMBL" id="TCO54756.1"/>
    </source>
</evidence>
<accession>A0A4R2JD54</accession>
<proteinExistence type="predicted"/>
<keyword evidence="2" id="KW-1185">Reference proteome</keyword>